<dbReference type="EMBL" id="BK015022">
    <property type="protein sequence ID" value="DAD87513.1"/>
    <property type="molecule type" value="Genomic_DNA"/>
</dbReference>
<accession>A0A8S5MYU9</accession>
<name>A0A8S5MYU9_9CAUD</name>
<evidence type="ECO:0000313" key="1">
    <source>
        <dbReference type="EMBL" id="DAD87513.1"/>
    </source>
</evidence>
<organism evidence="1">
    <name type="scientific">Siphoviridae sp. ctAUQ2</name>
    <dbReference type="NCBI Taxonomy" id="2826182"/>
    <lineage>
        <taxon>Viruses</taxon>
        <taxon>Duplodnaviria</taxon>
        <taxon>Heunggongvirae</taxon>
        <taxon>Uroviricota</taxon>
        <taxon>Caudoviricetes</taxon>
    </lineage>
</organism>
<proteinExistence type="predicted"/>
<reference evidence="1" key="1">
    <citation type="journal article" date="2021" name="Proc. Natl. Acad. Sci. U.S.A.">
        <title>A Catalog of Tens of Thousands of Viruses from Human Metagenomes Reveals Hidden Associations with Chronic Diseases.</title>
        <authorList>
            <person name="Tisza M.J."/>
            <person name="Buck C.B."/>
        </authorList>
    </citation>
    <scope>NUCLEOTIDE SEQUENCE</scope>
    <source>
        <strain evidence="1">CtAUQ2</strain>
    </source>
</reference>
<protein>
    <submittedName>
        <fullName evidence="1">Uncharacterized protein</fullName>
    </submittedName>
</protein>
<sequence>METEERLKKQIKIVYTEIVRKLIDPSFKFPEGGKTDRKLSNFILKFTKMYGGEFSTTRLVDYCVFQIHKNRQSPHQRTLAPNTFGDTALQKYQQMTSKQKAYAEDKWLEEAQLTRTHLNSLISTEKKVHPLSKYIYMASEEGTKRRCVNTEVGMVICATSTLMWSPFSDTCQQCKNADECKQATATKYPELYRIRIEEYGESKK</sequence>